<dbReference type="InterPro" id="IPR055194">
    <property type="entry name" value="UBR1-like_WH"/>
</dbReference>
<dbReference type="GO" id="GO:0061630">
    <property type="term" value="F:ubiquitin protein ligase activity"/>
    <property type="evidence" value="ECO:0007669"/>
    <property type="project" value="UniProtKB-UniRule"/>
</dbReference>
<dbReference type="UniPathway" id="UPA00143"/>
<feature type="domain" description="UBR-type" evidence="12">
    <location>
        <begin position="84"/>
        <end position="157"/>
    </location>
</feature>
<dbReference type="InterPro" id="IPR036390">
    <property type="entry name" value="WH_DNA-bd_sf"/>
</dbReference>
<keyword evidence="3 10" id="KW-0808">Transferase</keyword>
<dbReference type="Pfam" id="PF02207">
    <property type="entry name" value="zf-UBR"/>
    <property type="match status" value="1"/>
</dbReference>
<organism evidence="13 14">
    <name type="scientific">Tortispora caseinolytica NRRL Y-17796</name>
    <dbReference type="NCBI Taxonomy" id="767744"/>
    <lineage>
        <taxon>Eukaryota</taxon>
        <taxon>Fungi</taxon>
        <taxon>Dikarya</taxon>
        <taxon>Ascomycota</taxon>
        <taxon>Saccharomycotina</taxon>
        <taxon>Trigonopsidomycetes</taxon>
        <taxon>Trigonopsidales</taxon>
        <taxon>Trigonopsidaceae</taxon>
        <taxon>Tortispora</taxon>
    </lineage>
</organism>
<feature type="compositionally biased region" description="Polar residues" evidence="11">
    <location>
        <begin position="386"/>
        <end position="407"/>
    </location>
</feature>
<feature type="region of interest" description="Disordered" evidence="11">
    <location>
        <begin position="370"/>
        <end position="407"/>
    </location>
</feature>
<evidence type="ECO:0000256" key="4">
    <source>
        <dbReference type="ARBA" id="ARBA00022723"/>
    </source>
</evidence>
<protein>
    <recommendedName>
        <fullName evidence="10">E3 ubiquitin-protein ligase</fullName>
        <ecNumber evidence="10">2.3.2.27</ecNumber>
    </recommendedName>
</protein>
<evidence type="ECO:0000256" key="9">
    <source>
        <dbReference type="PROSITE-ProRule" id="PRU00508"/>
    </source>
</evidence>
<comment type="pathway">
    <text evidence="2 10">Protein modification; protein ubiquitination.</text>
</comment>
<dbReference type="Pfam" id="PF18995">
    <property type="entry name" value="PRT6_C"/>
    <property type="match status" value="1"/>
</dbReference>
<evidence type="ECO:0000256" key="5">
    <source>
        <dbReference type="ARBA" id="ARBA00022771"/>
    </source>
</evidence>
<comment type="similarity">
    <text evidence="8 10">Belongs to the E3 ubiquitin-protein ligase UBR1-like family.</text>
</comment>
<evidence type="ECO:0000256" key="11">
    <source>
        <dbReference type="SAM" id="MobiDB-lite"/>
    </source>
</evidence>
<dbReference type="SUPFAM" id="SSF46785">
    <property type="entry name" value="Winged helix' DNA-binding domain"/>
    <property type="match status" value="1"/>
</dbReference>
<dbReference type="GO" id="GO:0008270">
    <property type="term" value="F:zinc ion binding"/>
    <property type="evidence" value="ECO:0007669"/>
    <property type="project" value="UniProtKB-UniRule"/>
</dbReference>
<dbReference type="Pfam" id="PF22960">
    <property type="entry name" value="WHD_UBR1"/>
    <property type="match status" value="1"/>
</dbReference>
<keyword evidence="7 10" id="KW-0862">Zinc</keyword>
<evidence type="ECO:0000256" key="2">
    <source>
        <dbReference type="ARBA" id="ARBA00004906"/>
    </source>
</evidence>
<dbReference type="CDD" id="cd16482">
    <property type="entry name" value="RING-H2_UBR1-like"/>
    <property type="match status" value="1"/>
</dbReference>
<evidence type="ECO:0000256" key="7">
    <source>
        <dbReference type="ARBA" id="ARBA00022833"/>
    </source>
</evidence>
<dbReference type="GO" id="GO:0071596">
    <property type="term" value="P:ubiquitin-dependent protein catabolic process via the N-end rule pathway"/>
    <property type="evidence" value="ECO:0007669"/>
    <property type="project" value="UniProtKB-UniRule"/>
</dbReference>
<dbReference type="PANTHER" id="PTHR21497:SF24">
    <property type="entry name" value="E3 UBIQUITIN-PROTEIN LIGASE UBR1"/>
    <property type="match status" value="1"/>
</dbReference>
<keyword evidence="6 10" id="KW-0833">Ubl conjugation pathway</keyword>
<evidence type="ECO:0000256" key="1">
    <source>
        <dbReference type="ARBA" id="ARBA00000900"/>
    </source>
</evidence>
<proteinExistence type="inferred from homology"/>
<dbReference type="EMBL" id="KV453842">
    <property type="protein sequence ID" value="ODV91209.1"/>
    <property type="molecule type" value="Genomic_DNA"/>
</dbReference>
<feature type="zinc finger region" description="UBR-type" evidence="9">
    <location>
        <begin position="84"/>
        <end position="157"/>
    </location>
</feature>
<comment type="function">
    <text evidence="10">Ubiquitin ligase protein which is a component of the N-end rule pathway. Recognizes and binds to proteins bearing specific N-terminal residues that are destabilizing according to the N-end rule, leading to their ubiquitination and subsequent degradation.</text>
</comment>
<evidence type="ECO:0000256" key="10">
    <source>
        <dbReference type="RuleBase" id="RU366018"/>
    </source>
</evidence>
<keyword evidence="5 10" id="KW-0863">Zinc-finger</keyword>
<accession>A0A1E4THJ5</accession>
<dbReference type="GO" id="GO:0016567">
    <property type="term" value="P:protein ubiquitination"/>
    <property type="evidence" value="ECO:0007669"/>
    <property type="project" value="UniProtKB-UniRule"/>
</dbReference>
<evidence type="ECO:0000313" key="14">
    <source>
        <dbReference type="Proteomes" id="UP000095023"/>
    </source>
</evidence>
<dbReference type="InterPro" id="IPR044046">
    <property type="entry name" value="E3_ligase_UBR-like_C"/>
</dbReference>
<keyword evidence="4 10" id="KW-0479">Metal-binding</keyword>
<dbReference type="Proteomes" id="UP000095023">
    <property type="component" value="Unassembled WGS sequence"/>
</dbReference>
<dbReference type="InterPro" id="IPR039164">
    <property type="entry name" value="UBR1-like"/>
</dbReference>
<dbReference type="CDD" id="cd19672">
    <property type="entry name" value="UBR-box_UBR1_like"/>
    <property type="match status" value="1"/>
</dbReference>
<evidence type="ECO:0000256" key="6">
    <source>
        <dbReference type="ARBA" id="ARBA00022786"/>
    </source>
</evidence>
<dbReference type="SMART" id="SM00396">
    <property type="entry name" value="ZnF_UBR1"/>
    <property type="match status" value="1"/>
</dbReference>
<dbReference type="GO" id="GO:0005737">
    <property type="term" value="C:cytoplasm"/>
    <property type="evidence" value="ECO:0007669"/>
    <property type="project" value="TreeGrafter"/>
</dbReference>
<evidence type="ECO:0000256" key="8">
    <source>
        <dbReference type="ARBA" id="ARBA00046341"/>
    </source>
</evidence>
<dbReference type="PROSITE" id="PS51157">
    <property type="entry name" value="ZF_UBR"/>
    <property type="match status" value="1"/>
</dbReference>
<dbReference type="GO" id="GO:0000151">
    <property type="term" value="C:ubiquitin ligase complex"/>
    <property type="evidence" value="ECO:0007669"/>
    <property type="project" value="TreeGrafter"/>
</dbReference>
<keyword evidence="14" id="KW-1185">Reference proteome</keyword>
<dbReference type="OrthoDB" id="26387at2759"/>
<dbReference type="Gene3D" id="2.10.110.30">
    <property type="match status" value="1"/>
</dbReference>
<dbReference type="Pfam" id="PF02617">
    <property type="entry name" value="ClpS"/>
    <property type="match status" value="1"/>
</dbReference>
<dbReference type="EC" id="2.3.2.27" evidence="10"/>
<comment type="catalytic activity">
    <reaction evidence="1 10">
        <text>S-ubiquitinyl-[E2 ubiquitin-conjugating enzyme]-L-cysteine + [acceptor protein]-L-lysine = [E2 ubiquitin-conjugating enzyme]-L-cysteine + N(6)-ubiquitinyl-[acceptor protein]-L-lysine.</text>
        <dbReference type="EC" id="2.3.2.27"/>
    </reaction>
</comment>
<gene>
    <name evidence="13" type="ORF">CANCADRAFT_31924</name>
</gene>
<evidence type="ECO:0000259" key="12">
    <source>
        <dbReference type="PROSITE" id="PS51157"/>
    </source>
</evidence>
<sequence>MDDRLTKERSAQIEQALRHALRDLPLASDHYHFKAADEQRLLGTLFDCASGHGKYLSYFFPNNDQLARNYKMHDEKDSTVHINRPCCRKFLRGEPTYRCQTCAVDETCALCSYCFNPDDHVGHAVSINTSLKETGGVCDCGDPEAWIKPLNCKSSKKIPPSAPLPNDLLTYISVTIGVALDYVLDVIVSSPQPGKNMDLGTILSDDVASVLDPNVYGHQDVPTHDMHSLVLWNDEKHSFQDVINRVTAATKRRTEFGVQVATTVNDIGRMIVMSSSNFDKLSDARAIFNMISLATTIRARRDIYREEMAFVIIKWLHDLAASPLNGNYFVLRSLISTSLLCPWRPGSMRCRRTRLAPPLIPDDLLMDSSDDSEDNTFVPPRPVNRHPSSSSNLASGPDSQPESSDYSKQQHIVSLEPLSAVSGIAMHVEPECRLDFFFLFDVRLWKQFRQSLSELYISTLGLDTDSKAALADRFTHLYPDLLQIYLVVDREPDYSVLSLSTQLFTTPSIASHIVSSGMFCDFLVLLYNFCSAGKISTSERLMKPGAILDIKALRNRRFGQVFHDVEYILTRNSKNVYLVTDKHCLKLCTQLLLLFQGAHPVIREKEKHIEYESDQWVIFFNLMPPLLHLSHCVSNGMREISLEEKIAVLRYAYSVIAYWLTNDQDSTAAELKASVHNFATLSAGENCNSYSIVQYKVDSEAISFHHPAHAFLSWLIQEARLPSPSALLQCFTYDENAIQLPLPSSFTSPLLRLLVLDYPLRVLVFLAQIRTGLWVRNGYSIRTQHHHYREVTLREMSFSRDVFMVQSFMAACSPSEVALTFLDRWELIPFVLSLGKRESLGTETTVYDASQLPYILDEFLHSLIFLVCERTNLLGLDEESTKTRLIEGEIIQSLCFGPSTFSEFVKRIPDSLIGDGSFDRILEKVSYIKHTQGANDKKLYCLKPEYYAEASPFYIHYSPFQREEADQAIKKGISDFTGKSVDSVIIEPKLESLAGTAFENFHMFLQTQEMANFIFSVLAYVVKDGGVIEDKLDATFNAALHVCHIALICAQSCLDELTTTNFALLSCATIGKDTDWASIFDILHAVVSNNKNTQWIVKINRLLDLIRECAPEAIAECEDKYAVQPDVPVESEDSGAEDFEQKRKRMAKERQMKAMADLARQQAEFANSNMIDWDDDSDMEDTYHSDTRDGQDLLQQDVEPWQFPVDPCILCRKPVSVGQLYGYVGLITGTSYCRRTPFSNDFWLKHAIEREEDFDSVKPYVFAKADAESVEASGFPRDKIANKEVAVSCGHILHYECYSEYYKSTRTRSQQINRNYPDNSSLNQFLCPLCQSLNNMFFPVLWSNIYTTFESLRDAEPDLASWISSSRGQVRELIHSLVPETDNSGPDLFENINLSFERNLHSVLDDKHIYDPQKVDNESNEEEDEENLQSVLSLPLSRENISSLLINKLLTITDTFLYTGVPTGWTSNLKNYDSRKLLSGWGDVYLHTMSSLEVSLRDINRDSGDSLLDQINDQSYTLIRTLRQSCMTVLHAEYKDAAKQDGSTWSQIYTTFNKGGFEDVNSSHIPILRLLILLFPEHKASLVSSAASFTSRSQIVQNMLKEDSFGTLTYCSIYLVEVLKMDYHSILSLCYFNEILRVILWYSLSFISNSRPNIDCVDVPAKFCEKVDELDHIRTFLGLFRTQCPIIRNGIDEAAARPELLNAILYRCTTAFLRKAAILTASIGAAGMEEIRAGDGDEHQRLCALLNLPYYNKIIGEINKHFTGTTVDQFYKGLSDRFVVWLDELAPDSRSSLRSIMETHNADDLPYFGVHDTLALPEFLHDLVKIIMTKECKNCGKQPYDPGICLFCGSIVCFNSFCCLEGGEGECMQHIRTCGRDVGIYLIVKRCSLLFLRKNQGTFAVAPYFDVHGETDQNMRWGRPHYLSPAKYKSIVRDAWLKNQIGNVIARKLELVLDTGGWNTL</sequence>
<evidence type="ECO:0000313" key="13">
    <source>
        <dbReference type="EMBL" id="ODV91209.1"/>
    </source>
</evidence>
<reference evidence="14" key="1">
    <citation type="submission" date="2016-02" db="EMBL/GenBank/DDBJ databases">
        <title>Comparative genomics of biotechnologically important yeasts.</title>
        <authorList>
            <consortium name="DOE Joint Genome Institute"/>
            <person name="Riley R."/>
            <person name="Haridas S."/>
            <person name="Wolfe K.H."/>
            <person name="Lopes M.R."/>
            <person name="Hittinger C.T."/>
            <person name="Goker M."/>
            <person name="Salamov A."/>
            <person name="Wisecaver J."/>
            <person name="Long T.M."/>
            <person name="Aerts A.L."/>
            <person name="Barry K."/>
            <person name="Choi C."/>
            <person name="Clum A."/>
            <person name="Coughlan A.Y."/>
            <person name="Deshpande S."/>
            <person name="Douglass A.P."/>
            <person name="Hanson S.J."/>
            <person name="Klenk H.-P."/>
            <person name="Labutti K."/>
            <person name="Lapidus A."/>
            <person name="Lindquist E."/>
            <person name="Lipzen A."/>
            <person name="Meier-Kolthoff J.P."/>
            <person name="Ohm R.A."/>
            <person name="Otillar R.P."/>
            <person name="Pangilinan J."/>
            <person name="Peng Y."/>
            <person name="Rokas A."/>
            <person name="Rosa C.A."/>
            <person name="Scheuner C."/>
            <person name="Sibirny A.A."/>
            <person name="Slot J.C."/>
            <person name="Stielow J.B."/>
            <person name="Sun H."/>
            <person name="Kurtzman C.P."/>
            <person name="Blackwell M."/>
            <person name="Jeffries T.W."/>
            <person name="Grigoriev I.V."/>
        </authorList>
    </citation>
    <scope>NUCLEOTIDE SEQUENCE [LARGE SCALE GENOMIC DNA]</scope>
    <source>
        <strain evidence="14">NRRL Y-17796</strain>
    </source>
</reference>
<name>A0A1E4THJ5_9ASCO</name>
<dbReference type="PANTHER" id="PTHR21497">
    <property type="entry name" value="UBIQUITIN LIGASE E3 ALPHA-RELATED"/>
    <property type="match status" value="1"/>
</dbReference>
<dbReference type="InterPro" id="IPR003769">
    <property type="entry name" value="ClpS_core"/>
</dbReference>
<evidence type="ECO:0000256" key="3">
    <source>
        <dbReference type="ARBA" id="ARBA00022679"/>
    </source>
</evidence>
<dbReference type="InterPro" id="IPR003126">
    <property type="entry name" value="Znf_UBR"/>
</dbReference>
<dbReference type="FunFam" id="2.10.110.30:FF:000002">
    <property type="entry name" value="Putative e3 ubiquitin-protein ligase ubr3"/>
    <property type="match status" value="1"/>
</dbReference>